<comment type="caution">
    <text evidence="4">The sequence shown here is derived from an EMBL/GenBank/DDBJ whole genome shotgun (WGS) entry which is preliminary data.</text>
</comment>
<sequence length="507" mass="54370">MGGLYAAIQEALLGSGETAVIEWDGRAFRGQEIINEIDLAARALDASGVKRGDRVLVQAEKSLQLVFLYLAVLRQGAVFVPLNTGYRAKEFTYFLNDALPALVICDPASEAEYSAIVSENGVALLTLNAEGGGSFFKRANELRERGSIDDVVVDSDDLAAIVYTSGTTGRSKGAMLSNANLLSNARTLGQVWGLTKNDVLLHTLPLYHIHGLFISLNTALLAGTRVRLLPRFDVNLVMDVLEGSTIFMGVPTYYVRLLADSRFDREAAKDLRLCISGSAPLLTETFDAFEERAGKALLERYGMSECGVIASNLPGAGIRRGSVGLPLPGMELQIADENGSALPANAIGSVEVRGVGVFRGYWQMPDKTKAEFRPDGFFITGDLGKIDEEGYLHLVGRAKDMVITGGLNVYPSEIEAVINALPAVEESAVIGIPHADFGEAVVAVICLQDGERVEADLIIHALKQELAGFKVPKAVLFTDVLPRNAMGKVEKAALRNTNAGLFAAVVK</sequence>
<comment type="similarity">
    <text evidence="1">Belongs to the ATP-dependent AMP-binding enzyme family.</text>
</comment>
<proteinExistence type="inferred from homology"/>
<dbReference type="SUPFAM" id="SSF56801">
    <property type="entry name" value="Acetyl-CoA synthetase-like"/>
    <property type="match status" value="1"/>
</dbReference>
<evidence type="ECO:0000259" key="2">
    <source>
        <dbReference type="Pfam" id="PF00501"/>
    </source>
</evidence>
<dbReference type="InterPro" id="IPR045851">
    <property type="entry name" value="AMP-bd_C_sf"/>
</dbReference>
<dbReference type="PANTHER" id="PTHR43201:SF8">
    <property type="entry name" value="ACYL-COA SYNTHETASE FAMILY MEMBER 3"/>
    <property type="match status" value="1"/>
</dbReference>
<dbReference type="Gene3D" id="3.30.300.30">
    <property type="match status" value="1"/>
</dbReference>
<feature type="domain" description="AMP-dependent synthetase/ligase" evidence="2">
    <location>
        <begin position="19"/>
        <end position="362"/>
    </location>
</feature>
<dbReference type="Gene3D" id="3.40.50.12780">
    <property type="entry name" value="N-terminal domain of ligase-like"/>
    <property type="match status" value="1"/>
</dbReference>
<dbReference type="Pfam" id="PF13193">
    <property type="entry name" value="AMP-binding_C"/>
    <property type="match status" value="1"/>
</dbReference>
<dbReference type="Pfam" id="PF00501">
    <property type="entry name" value="AMP-binding"/>
    <property type="match status" value="1"/>
</dbReference>
<dbReference type="RefSeq" id="WP_194214373.1">
    <property type="nucleotide sequence ID" value="NZ_CP061205.1"/>
</dbReference>
<dbReference type="InterPro" id="IPR025110">
    <property type="entry name" value="AMP-bd_C"/>
</dbReference>
<dbReference type="InterPro" id="IPR020845">
    <property type="entry name" value="AMP-binding_CS"/>
</dbReference>
<dbReference type="EMBL" id="JBHRSL010000003">
    <property type="protein sequence ID" value="MFC3051414.1"/>
    <property type="molecule type" value="Genomic_DNA"/>
</dbReference>
<dbReference type="Proteomes" id="UP001595444">
    <property type="component" value="Unassembled WGS sequence"/>
</dbReference>
<dbReference type="InterPro" id="IPR042099">
    <property type="entry name" value="ANL_N_sf"/>
</dbReference>
<evidence type="ECO:0000259" key="3">
    <source>
        <dbReference type="Pfam" id="PF13193"/>
    </source>
</evidence>
<name>A0ABV7D305_9PROT</name>
<dbReference type="NCBIfam" id="NF005702">
    <property type="entry name" value="PRK07514.1"/>
    <property type="match status" value="1"/>
</dbReference>
<organism evidence="4 5">
    <name type="scientific">Kordiimonas pumila</name>
    <dbReference type="NCBI Taxonomy" id="2161677"/>
    <lineage>
        <taxon>Bacteria</taxon>
        <taxon>Pseudomonadati</taxon>
        <taxon>Pseudomonadota</taxon>
        <taxon>Alphaproteobacteria</taxon>
        <taxon>Kordiimonadales</taxon>
        <taxon>Kordiimonadaceae</taxon>
        <taxon>Kordiimonas</taxon>
    </lineage>
</organism>
<keyword evidence="5" id="KW-1185">Reference proteome</keyword>
<evidence type="ECO:0000256" key="1">
    <source>
        <dbReference type="ARBA" id="ARBA00006432"/>
    </source>
</evidence>
<evidence type="ECO:0000313" key="5">
    <source>
        <dbReference type="Proteomes" id="UP001595444"/>
    </source>
</evidence>
<accession>A0ABV7D305</accession>
<protein>
    <submittedName>
        <fullName evidence="4">AMP-binding protein</fullName>
    </submittedName>
</protein>
<dbReference type="InterPro" id="IPR000873">
    <property type="entry name" value="AMP-dep_synth/lig_dom"/>
</dbReference>
<dbReference type="PANTHER" id="PTHR43201">
    <property type="entry name" value="ACYL-COA SYNTHETASE"/>
    <property type="match status" value="1"/>
</dbReference>
<dbReference type="PROSITE" id="PS00455">
    <property type="entry name" value="AMP_BINDING"/>
    <property type="match status" value="1"/>
</dbReference>
<gene>
    <name evidence="4" type="ORF">ACFOKA_05810</name>
</gene>
<reference evidence="5" key="1">
    <citation type="journal article" date="2019" name="Int. J. Syst. Evol. Microbiol.">
        <title>The Global Catalogue of Microorganisms (GCM) 10K type strain sequencing project: providing services to taxonomists for standard genome sequencing and annotation.</title>
        <authorList>
            <consortium name="The Broad Institute Genomics Platform"/>
            <consortium name="The Broad Institute Genome Sequencing Center for Infectious Disease"/>
            <person name="Wu L."/>
            <person name="Ma J."/>
        </authorList>
    </citation>
    <scope>NUCLEOTIDE SEQUENCE [LARGE SCALE GENOMIC DNA]</scope>
    <source>
        <strain evidence="5">KCTC 62164</strain>
    </source>
</reference>
<evidence type="ECO:0000313" key="4">
    <source>
        <dbReference type="EMBL" id="MFC3051414.1"/>
    </source>
</evidence>
<feature type="domain" description="AMP-binding enzyme C-terminal" evidence="3">
    <location>
        <begin position="413"/>
        <end position="488"/>
    </location>
</feature>